<evidence type="ECO:0000313" key="1">
    <source>
        <dbReference type="EMBL" id="HIZ90073.1"/>
    </source>
</evidence>
<dbReference type="Proteomes" id="UP000824176">
    <property type="component" value="Unassembled WGS sequence"/>
</dbReference>
<evidence type="ECO:0000313" key="2">
    <source>
        <dbReference type="Proteomes" id="UP000824176"/>
    </source>
</evidence>
<dbReference type="AlphaFoldDB" id="A0A9D2GU61"/>
<reference evidence="1" key="1">
    <citation type="journal article" date="2021" name="PeerJ">
        <title>Extensive microbial diversity within the chicken gut microbiome revealed by metagenomics and culture.</title>
        <authorList>
            <person name="Gilroy R."/>
            <person name="Ravi A."/>
            <person name="Getino M."/>
            <person name="Pursley I."/>
            <person name="Horton D.L."/>
            <person name="Alikhan N.F."/>
            <person name="Baker D."/>
            <person name="Gharbi K."/>
            <person name="Hall N."/>
            <person name="Watson M."/>
            <person name="Adriaenssens E.M."/>
            <person name="Foster-Nyarko E."/>
            <person name="Jarju S."/>
            <person name="Secka A."/>
            <person name="Antonio M."/>
            <person name="Oren A."/>
            <person name="Chaudhuri R.R."/>
            <person name="La Ragione R."/>
            <person name="Hildebrand F."/>
            <person name="Pallen M.J."/>
        </authorList>
    </citation>
    <scope>NUCLEOTIDE SEQUENCE</scope>
    <source>
        <strain evidence="1">ChiW4-1371</strain>
    </source>
</reference>
<protein>
    <submittedName>
        <fullName evidence="1">Uncharacterized protein</fullName>
    </submittedName>
</protein>
<proteinExistence type="predicted"/>
<dbReference type="PROSITE" id="PS51257">
    <property type="entry name" value="PROKAR_LIPOPROTEIN"/>
    <property type="match status" value="1"/>
</dbReference>
<sequence length="230" mass="26229">MINFLKIFTAVLLCISITSCSSKTKRDDLLLGMTLVERAVDYQLQGRERMASYTYNRAVAKFRDMGNFCNMARTVIVIVTADPEESLPLLEDARAFAALGRCQEELNIVNFLSHNEYNESKLPAPYKKIAQFYKTGDISYLLSIAKSSSTSERIQSYAYRQAARHIVDNDPEYALELIEKAAVIDSKKTWTLNLVKDEKIRLNAVRNMGLPDDLIVQRLKILEQALNEKY</sequence>
<name>A0A9D2GU61_9BACT</name>
<gene>
    <name evidence="1" type="ORF">H9804_09000</name>
</gene>
<organism evidence="1 2">
    <name type="scientific">Candidatus Mucispirillum faecigallinarum</name>
    <dbReference type="NCBI Taxonomy" id="2838699"/>
    <lineage>
        <taxon>Bacteria</taxon>
        <taxon>Pseudomonadati</taxon>
        <taxon>Deferribacterota</taxon>
        <taxon>Deferribacteres</taxon>
        <taxon>Deferribacterales</taxon>
        <taxon>Mucispirillaceae</taxon>
        <taxon>Mucispirillum</taxon>
    </lineage>
</organism>
<reference evidence="1" key="2">
    <citation type="submission" date="2021-04" db="EMBL/GenBank/DDBJ databases">
        <authorList>
            <person name="Gilroy R."/>
        </authorList>
    </citation>
    <scope>NUCLEOTIDE SEQUENCE</scope>
    <source>
        <strain evidence="1">ChiW4-1371</strain>
    </source>
</reference>
<comment type="caution">
    <text evidence="1">The sequence shown here is derived from an EMBL/GenBank/DDBJ whole genome shotgun (WGS) entry which is preliminary data.</text>
</comment>
<accession>A0A9D2GU61</accession>
<dbReference type="EMBL" id="DXAQ01000133">
    <property type="protein sequence ID" value="HIZ90073.1"/>
    <property type="molecule type" value="Genomic_DNA"/>
</dbReference>